<dbReference type="EMBL" id="AP019536">
    <property type="protein sequence ID" value="BBI99209.1"/>
    <property type="molecule type" value="Genomic_DNA"/>
</dbReference>
<dbReference type="InterPro" id="IPR007893">
    <property type="entry name" value="Spore_coat_U/FanG"/>
</dbReference>
<evidence type="ECO:0000313" key="4">
    <source>
        <dbReference type="Proteomes" id="UP001319121"/>
    </source>
</evidence>
<feature type="signal peptide" evidence="1">
    <location>
        <begin position="1"/>
        <end position="26"/>
    </location>
</feature>
<keyword evidence="4" id="KW-1185">Reference proteome</keyword>
<feature type="chain" id="PRO_5042819564" evidence="1">
    <location>
        <begin position="27"/>
        <end position="163"/>
    </location>
</feature>
<sequence length="163" mass="17105">MRLHRILSKSLLGLSIALAAIAPASAQLQTSFLVTASIAGTCSAATATELAFGNYDGGQNDRTSTITVTCSTGTSYEIGLNDGANYNAPNRRMKHGAADYLNYELYSDAGRTTRWGNDDSGDVHMISDGTAQNIDVYGRMPAGQNGPIGSYADTITVTVTLSN</sequence>
<reference evidence="3 4" key="1">
    <citation type="submission" date="2019-03" db="EMBL/GenBank/DDBJ databases">
        <title>Complete genome sequence of Ferrigenium kumadai strain An22, a microaerophilic iron-oxidizing bacterium isolated from a paddy field soil.</title>
        <authorList>
            <person name="Watanabe T."/>
            <person name="Asakawa S."/>
        </authorList>
    </citation>
    <scope>NUCLEOTIDE SEQUENCE [LARGE SCALE GENOMIC DNA]</scope>
    <source>
        <strain evidence="3 4">An22</strain>
    </source>
</reference>
<name>A0AAN1T0N2_9PROT</name>
<evidence type="ECO:0000256" key="1">
    <source>
        <dbReference type="SAM" id="SignalP"/>
    </source>
</evidence>
<dbReference type="AlphaFoldDB" id="A0AAN1T0N2"/>
<dbReference type="PANTHER" id="PTHR37089">
    <property type="entry name" value="PROTEIN U-RELATED"/>
    <property type="match status" value="1"/>
</dbReference>
<protein>
    <submittedName>
        <fullName evidence="3">Biofilm synthesis protein</fullName>
    </submittedName>
</protein>
<dbReference type="PANTHER" id="PTHR37089:SF4">
    <property type="entry name" value="EXPORTED PROTEIN"/>
    <property type="match status" value="1"/>
</dbReference>
<dbReference type="InterPro" id="IPR053167">
    <property type="entry name" value="Spore_coat_component"/>
</dbReference>
<feature type="domain" description="Spore coat protein U/FanG" evidence="2">
    <location>
        <begin position="30"/>
        <end position="158"/>
    </location>
</feature>
<evidence type="ECO:0000313" key="3">
    <source>
        <dbReference type="EMBL" id="BBI99209.1"/>
    </source>
</evidence>
<dbReference type="Proteomes" id="UP001319121">
    <property type="component" value="Chromosome"/>
</dbReference>
<proteinExistence type="predicted"/>
<accession>A0AAN1T0N2</accession>
<keyword evidence="1" id="KW-0732">Signal</keyword>
<dbReference type="SMART" id="SM00972">
    <property type="entry name" value="SCPU"/>
    <property type="match status" value="1"/>
</dbReference>
<organism evidence="3 4">
    <name type="scientific">Ferrigenium kumadai</name>
    <dbReference type="NCBI Taxonomy" id="1682490"/>
    <lineage>
        <taxon>Bacteria</taxon>
        <taxon>Pseudomonadati</taxon>
        <taxon>Pseudomonadota</taxon>
        <taxon>Betaproteobacteria</taxon>
        <taxon>Nitrosomonadales</taxon>
        <taxon>Gallionellaceae</taxon>
        <taxon>Ferrigenium</taxon>
    </lineage>
</organism>
<gene>
    <name evidence="3" type="primary">pru</name>
    <name evidence="3" type="ORF">FGKAn22_09020</name>
</gene>
<evidence type="ECO:0000259" key="2">
    <source>
        <dbReference type="Pfam" id="PF05229"/>
    </source>
</evidence>
<dbReference type="Pfam" id="PF05229">
    <property type="entry name" value="SCPU"/>
    <property type="match status" value="1"/>
</dbReference>
<dbReference type="RefSeq" id="WP_212786800.1">
    <property type="nucleotide sequence ID" value="NZ_AP019536.1"/>
</dbReference>
<dbReference type="KEGG" id="fku:FGKAn22_09020"/>